<name>A0A2H3DBU3_ARMGA</name>
<proteinExistence type="predicted"/>
<sequence>MPLFHWLFHSSLMQVVPTVDTILPTARTTALSTILVLNHSPLSKMTIANTQSVYTSPLTSKICIIPATTKVNVTTSKIQLTILSSPKIYELHCSLSTILPFHYDSSLLFLGDCALRMRRSDSCTIGDPQHVYRPQKKSTR</sequence>
<dbReference type="InParanoid" id="A0A2H3DBU3"/>
<keyword evidence="3" id="KW-1185">Reference proteome</keyword>
<evidence type="ECO:0000313" key="3">
    <source>
        <dbReference type="Proteomes" id="UP000217790"/>
    </source>
</evidence>
<dbReference type="AlphaFoldDB" id="A0A2H3DBU3"/>
<protein>
    <submittedName>
        <fullName evidence="2">Uncharacterized protein</fullName>
    </submittedName>
</protein>
<organism evidence="2 3">
    <name type="scientific">Armillaria gallica</name>
    <name type="common">Bulbous honey fungus</name>
    <name type="synonym">Armillaria bulbosa</name>
    <dbReference type="NCBI Taxonomy" id="47427"/>
    <lineage>
        <taxon>Eukaryota</taxon>
        <taxon>Fungi</taxon>
        <taxon>Dikarya</taxon>
        <taxon>Basidiomycota</taxon>
        <taxon>Agaricomycotina</taxon>
        <taxon>Agaricomycetes</taxon>
        <taxon>Agaricomycetidae</taxon>
        <taxon>Agaricales</taxon>
        <taxon>Marasmiineae</taxon>
        <taxon>Physalacriaceae</taxon>
        <taxon>Armillaria</taxon>
    </lineage>
</organism>
<accession>A0A2H3DBU3</accession>
<evidence type="ECO:0000313" key="2">
    <source>
        <dbReference type="EMBL" id="PBK85723.1"/>
    </source>
</evidence>
<dbReference type="EMBL" id="KZ293689">
    <property type="protein sequence ID" value="PBK85723.1"/>
    <property type="molecule type" value="Genomic_DNA"/>
</dbReference>
<dbReference type="Proteomes" id="UP000217790">
    <property type="component" value="Unassembled WGS sequence"/>
</dbReference>
<reference evidence="3" key="1">
    <citation type="journal article" date="2017" name="Nat. Ecol. Evol.">
        <title>Genome expansion and lineage-specific genetic innovations in the forest pathogenic fungi Armillaria.</title>
        <authorList>
            <person name="Sipos G."/>
            <person name="Prasanna A.N."/>
            <person name="Walter M.C."/>
            <person name="O'Connor E."/>
            <person name="Balint B."/>
            <person name="Krizsan K."/>
            <person name="Kiss B."/>
            <person name="Hess J."/>
            <person name="Varga T."/>
            <person name="Slot J."/>
            <person name="Riley R."/>
            <person name="Boka B."/>
            <person name="Rigling D."/>
            <person name="Barry K."/>
            <person name="Lee J."/>
            <person name="Mihaltcheva S."/>
            <person name="LaButti K."/>
            <person name="Lipzen A."/>
            <person name="Waldron R."/>
            <person name="Moloney N.M."/>
            <person name="Sperisen C."/>
            <person name="Kredics L."/>
            <person name="Vagvoelgyi C."/>
            <person name="Patrignani A."/>
            <person name="Fitzpatrick D."/>
            <person name="Nagy I."/>
            <person name="Doyle S."/>
            <person name="Anderson J.B."/>
            <person name="Grigoriev I.V."/>
            <person name="Gueldener U."/>
            <person name="Muensterkoetter M."/>
            <person name="Nagy L.G."/>
        </authorList>
    </citation>
    <scope>NUCLEOTIDE SEQUENCE [LARGE SCALE GENOMIC DNA]</scope>
    <source>
        <strain evidence="3">Ar21-2</strain>
    </source>
</reference>
<gene>
    <name evidence="2" type="ORF">ARMGADRAFT_551988</name>
</gene>
<keyword evidence="1" id="KW-0732">Signal</keyword>
<feature type="chain" id="PRO_5013917553" evidence="1">
    <location>
        <begin position="19"/>
        <end position="140"/>
    </location>
</feature>
<evidence type="ECO:0000256" key="1">
    <source>
        <dbReference type="SAM" id="SignalP"/>
    </source>
</evidence>
<feature type="signal peptide" evidence="1">
    <location>
        <begin position="1"/>
        <end position="18"/>
    </location>
</feature>